<dbReference type="InParanoid" id="F1ZB54"/>
<sequence length="50" mass="5611">MLPIPHVATTAVVRGVHSPDLAVNVVMRDHFPSQEMMLFSQNLKPIRPMT</sequence>
<comment type="caution">
    <text evidence="1">The sequence shown here is derived from an EMBL/GenBank/DDBJ whole genome shotgun (WGS) entry which is preliminary data.</text>
</comment>
<organism evidence="1 2">
    <name type="scientific">Novosphingobium nitrogenifigens DSM 19370</name>
    <dbReference type="NCBI Taxonomy" id="983920"/>
    <lineage>
        <taxon>Bacteria</taxon>
        <taxon>Pseudomonadati</taxon>
        <taxon>Pseudomonadota</taxon>
        <taxon>Alphaproteobacteria</taxon>
        <taxon>Sphingomonadales</taxon>
        <taxon>Sphingomonadaceae</taxon>
        <taxon>Novosphingobium</taxon>
    </lineage>
</organism>
<proteinExistence type="predicted"/>
<keyword evidence="2" id="KW-1185">Reference proteome</keyword>
<evidence type="ECO:0000313" key="1">
    <source>
        <dbReference type="EMBL" id="EGD58079.1"/>
    </source>
</evidence>
<protein>
    <submittedName>
        <fullName evidence="1">Uncharacterized protein</fullName>
    </submittedName>
</protein>
<evidence type="ECO:0000313" key="2">
    <source>
        <dbReference type="Proteomes" id="UP000004728"/>
    </source>
</evidence>
<dbReference type="EMBL" id="AEWJ01000044">
    <property type="protein sequence ID" value="EGD58079.1"/>
    <property type="molecule type" value="Genomic_DNA"/>
</dbReference>
<dbReference type="AlphaFoldDB" id="F1ZB54"/>
<dbReference type="Proteomes" id="UP000004728">
    <property type="component" value="Unassembled WGS sequence"/>
</dbReference>
<accession>F1ZB54</accession>
<gene>
    <name evidence="1" type="ORF">Y88_0131</name>
</gene>
<reference evidence="1 2" key="1">
    <citation type="journal article" date="2012" name="J. Bacteriol.">
        <title>Draft Genome Sequence of Novosphingobium nitrogenifigens Y88T.</title>
        <authorList>
            <person name="Strabala T.J."/>
            <person name="Macdonald L."/>
            <person name="Liu V."/>
            <person name="Smit A.M."/>
        </authorList>
    </citation>
    <scope>NUCLEOTIDE SEQUENCE [LARGE SCALE GENOMIC DNA]</scope>
    <source>
        <strain evidence="1 2">DSM 19370</strain>
    </source>
</reference>
<name>F1ZB54_9SPHN</name>
<dbReference type="HOGENOM" id="CLU_3120484_0_0_5"/>